<dbReference type="InterPro" id="IPR023034">
    <property type="entry name" value="PPIase_SurA"/>
</dbReference>
<dbReference type="STRING" id="1444770.AF72_00760"/>
<dbReference type="GO" id="GO:0050821">
    <property type="term" value="P:protein stabilization"/>
    <property type="evidence" value="ECO:0007669"/>
    <property type="project" value="InterPro"/>
</dbReference>
<comment type="subcellular location">
    <subcellularLocation>
        <location evidence="7">Periplasm</location>
    </subcellularLocation>
    <text evidence="7">Is capable of associating with the outer membrane.</text>
</comment>
<evidence type="ECO:0000256" key="6">
    <source>
        <dbReference type="ARBA" id="ARBA00023235"/>
    </source>
</evidence>
<dbReference type="GO" id="GO:0006457">
    <property type="term" value="P:protein folding"/>
    <property type="evidence" value="ECO:0007669"/>
    <property type="project" value="UniProtKB-UniRule"/>
</dbReference>
<reference evidence="10 12" key="1">
    <citation type="journal article" date="2014" name="Genome Announc.">
        <title>Draft Genome Sequence of Xylella fastidiosa Pear Leaf Scorch Strain in Taiwan.</title>
        <authorList>
            <person name="Su C.C."/>
            <person name="Deng W.L."/>
            <person name="Jan F.J."/>
            <person name="Chang C.J."/>
            <person name="Huang H."/>
            <person name="Chen J."/>
        </authorList>
    </citation>
    <scope>NUCLEOTIDE SEQUENCE [LARGE SCALE GENOMIC DNA]</scope>
    <source>
        <strain evidence="10 12">PLS229</strain>
    </source>
</reference>
<protein>
    <recommendedName>
        <fullName evidence="7">Chaperone SurA</fullName>
    </recommendedName>
    <alternativeName>
        <fullName evidence="7">Peptidyl-prolyl cis-trans isomerase SurA</fullName>
        <shortName evidence="7">PPIase SurA</shortName>
        <ecNumber evidence="7">5.2.1.8</ecNumber>
    </alternativeName>
    <alternativeName>
        <fullName evidence="7">Rotamase SurA</fullName>
    </alternativeName>
</protein>
<dbReference type="InterPro" id="IPR015391">
    <property type="entry name" value="SurA_N"/>
</dbReference>
<gene>
    <name evidence="7" type="primary">surA</name>
    <name evidence="10" type="ORF">AF72_00760</name>
    <name evidence="11" type="ORF">LPH55_04210</name>
</gene>
<dbReference type="Pfam" id="PF09312">
    <property type="entry name" value="SurA_N"/>
    <property type="match status" value="1"/>
</dbReference>
<dbReference type="SUPFAM" id="SSF54534">
    <property type="entry name" value="FKBP-like"/>
    <property type="match status" value="2"/>
</dbReference>
<dbReference type="Proteomes" id="UP001430701">
    <property type="component" value="Unassembled WGS sequence"/>
</dbReference>
<evidence type="ECO:0000313" key="11">
    <source>
        <dbReference type="EMBL" id="MCD8472691.1"/>
    </source>
</evidence>
<feature type="domain" description="PpiC" evidence="9">
    <location>
        <begin position="173"/>
        <end position="275"/>
    </location>
</feature>
<dbReference type="InterPro" id="IPR050280">
    <property type="entry name" value="OMP_Chaperone_SurA"/>
</dbReference>
<evidence type="ECO:0000259" key="9">
    <source>
        <dbReference type="PROSITE" id="PS50198"/>
    </source>
</evidence>
<keyword evidence="3 7" id="KW-0574">Periplasm</keyword>
<dbReference type="Gene3D" id="3.10.50.40">
    <property type="match status" value="2"/>
</dbReference>
<feature type="region of interest" description="Disordered" evidence="8">
    <location>
        <begin position="433"/>
        <end position="454"/>
    </location>
</feature>
<dbReference type="HAMAP" id="MF_01183">
    <property type="entry name" value="Chaperone_SurA"/>
    <property type="match status" value="1"/>
</dbReference>
<dbReference type="OrthoDB" id="14196at2"/>
<dbReference type="RefSeq" id="WP_038269799.1">
    <property type="nucleotide sequence ID" value="NZ_CP053627.1"/>
</dbReference>
<evidence type="ECO:0000256" key="8">
    <source>
        <dbReference type="SAM" id="MobiDB-lite"/>
    </source>
</evidence>
<dbReference type="GO" id="GO:0051082">
    <property type="term" value="F:unfolded protein binding"/>
    <property type="evidence" value="ECO:0007669"/>
    <property type="project" value="UniProtKB-UniRule"/>
</dbReference>
<dbReference type="Pfam" id="PF00639">
    <property type="entry name" value="Rotamase"/>
    <property type="match status" value="2"/>
</dbReference>
<dbReference type="GO" id="GO:0043165">
    <property type="term" value="P:Gram-negative-bacterium-type cell outer membrane assembly"/>
    <property type="evidence" value="ECO:0007669"/>
    <property type="project" value="InterPro"/>
</dbReference>
<dbReference type="Gene3D" id="1.10.4030.10">
    <property type="entry name" value="Porin chaperone SurA, peptide-binding domain"/>
    <property type="match status" value="1"/>
</dbReference>
<dbReference type="EC" id="5.2.1.8" evidence="7"/>
<evidence type="ECO:0000256" key="2">
    <source>
        <dbReference type="ARBA" id="ARBA00022737"/>
    </source>
</evidence>
<keyword evidence="2 7" id="KW-0677">Repeat</keyword>
<evidence type="ECO:0000313" key="10">
    <source>
        <dbReference type="EMBL" id="EWS79380.1"/>
    </source>
</evidence>
<dbReference type="GO" id="GO:0003755">
    <property type="term" value="F:peptidyl-prolyl cis-trans isomerase activity"/>
    <property type="evidence" value="ECO:0007669"/>
    <property type="project" value="UniProtKB-UniRule"/>
</dbReference>
<evidence type="ECO:0000256" key="4">
    <source>
        <dbReference type="ARBA" id="ARBA00023110"/>
    </source>
</evidence>
<reference evidence="11" key="2">
    <citation type="submission" date="2021-11" db="EMBL/GenBank/DDBJ databases">
        <title>Genome sequence of Xylella taiwanensis PLS432.</title>
        <authorList>
            <person name="Weng L.-W."/>
            <person name="Su C.-C."/>
            <person name="Tsai C.-W."/>
            <person name="Kuo C.-H."/>
        </authorList>
    </citation>
    <scope>NUCLEOTIDE SEQUENCE</scope>
    <source>
        <strain evidence="11">PLS432</strain>
    </source>
</reference>
<comment type="domain">
    <text evidence="7">The PPIase activity resides only in the second parvulin domain. The N-terminal region and the C-terminal tail are necessary and sufficient for the chaperone activity of SurA. The PPIase activity is dispensable for SurA to function as a chaperone. The N-terminal region and the C-terminal tail are also required for porin recognition.</text>
</comment>
<feature type="compositionally biased region" description="Low complexity" evidence="8">
    <location>
        <begin position="435"/>
        <end position="454"/>
    </location>
</feature>
<evidence type="ECO:0000256" key="1">
    <source>
        <dbReference type="ARBA" id="ARBA00022729"/>
    </source>
</evidence>
<keyword evidence="13" id="KW-1185">Reference proteome</keyword>
<comment type="caution">
    <text evidence="10">The sequence shown here is derived from an EMBL/GenBank/DDBJ whole genome shotgun (WGS) entry which is preliminary data.</text>
</comment>
<dbReference type="InterPro" id="IPR000297">
    <property type="entry name" value="PPIase_PpiC"/>
</dbReference>
<dbReference type="PANTHER" id="PTHR47637">
    <property type="entry name" value="CHAPERONE SURA"/>
    <property type="match status" value="1"/>
</dbReference>
<evidence type="ECO:0000256" key="5">
    <source>
        <dbReference type="ARBA" id="ARBA00023186"/>
    </source>
</evidence>
<proteinExistence type="inferred from homology"/>
<evidence type="ECO:0000256" key="3">
    <source>
        <dbReference type="ARBA" id="ARBA00022764"/>
    </source>
</evidence>
<comment type="function">
    <text evidence="7">Chaperone involved in the correct folding and assembly of outer membrane proteins. Recognizes specific patterns of aromatic residues and the orientation of their side chains, which are found more frequently in integral outer membrane proteins. May act in both early periplasmic and late outer membrane-associated steps of protein maturation.</text>
</comment>
<dbReference type="eggNOG" id="COG0760">
    <property type="taxonomic scope" value="Bacteria"/>
</dbReference>
<dbReference type="EMBL" id="JAJPPU010000002">
    <property type="protein sequence ID" value="MCD8472691.1"/>
    <property type="molecule type" value="Genomic_DNA"/>
</dbReference>
<keyword evidence="6 7" id="KW-0413">Isomerase</keyword>
<dbReference type="KEGG" id="xtw:AB672_11315"/>
<feature type="chain" id="PRO_5009024705" description="Chaperone SurA" evidence="7">
    <location>
        <begin position="26"/>
        <end position="454"/>
    </location>
</feature>
<dbReference type="EMBL" id="JDSQ01000001">
    <property type="protein sequence ID" value="EWS79380.1"/>
    <property type="molecule type" value="Genomic_DNA"/>
</dbReference>
<dbReference type="AlphaFoldDB" id="Z9JLU1"/>
<dbReference type="SUPFAM" id="SSF109998">
    <property type="entry name" value="Triger factor/SurA peptide-binding domain-like"/>
    <property type="match status" value="1"/>
</dbReference>
<keyword evidence="4 7" id="KW-0697">Rotamase</keyword>
<keyword evidence="5 7" id="KW-0143">Chaperone</keyword>
<dbReference type="GO" id="GO:0030288">
    <property type="term" value="C:outer membrane-bounded periplasmic space"/>
    <property type="evidence" value="ECO:0007669"/>
    <property type="project" value="InterPro"/>
</dbReference>
<dbReference type="PANTHER" id="PTHR47637:SF1">
    <property type="entry name" value="CHAPERONE SURA"/>
    <property type="match status" value="1"/>
</dbReference>
<evidence type="ECO:0000313" key="13">
    <source>
        <dbReference type="Proteomes" id="UP001430701"/>
    </source>
</evidence>
<dbReference type="Proteomes" id="UP000020406">
    <property type="component" value="Unassembled WGS sequence"/>
</dbReference>
<feature type="domain" description="PpiC" evidence="9">
    <location>
        <begin position="288"/>
        <end position="387"/>
    </location>
</feature>
<dbReference type="InterPro" id="IPR046357">
    <property type="entry name" value="PPIase_dom_sf"/>
</dbReference>
<organism evidence="10 12">
    <name type="scientific">Xylella taiwanensis</name>
    <dbReference type="NCBI Taxonomy" id="1444770"/>
    <lineage>
        <taxon>Bacteria</taxon>
        <taxon>Pseudomonadati</taxon>
        <taxon>Pseudomonadota</taxon>
        <taxon>Gammaproteobacteria</taxon>
        <taxon>Lysobacterales</taxon>
        <taxon>Lysobacteraceae</taxon>
        <taxon>Xylella</taxon>
    </lineage>
</organism>
<accession>Z9JLU1</accession>
<name>Z9JLU1_9GAMM</name>
<dbReference type="InterPro" id="IPR027304">
    <property type="entry name" value="Trigger_fact/SurA_dom_sf"/>
</dbReference>
<comment type="catalytic activity">
    <reaction evidence="7">
        <text>[protein]-peptidylproline (omega=180) = [protein]-peptidylproline (omega=0)</text>
        <dbReference type="Rhea" id="RHEA:16237"/>
        <dbReference type="Rhea" id="RHEA-COMP:10747"/>
        <dbReference type="Rhea" id="RHEA-COMP:10748"/>
        <dbReference type="ChEBI" id="CHEBI:83833"/>
        <dbReference type="ChEBI" id="CHEBI:83834"/>
        <dbReference type="EC" id="5.2.1.8"/>
    </reaction>
</comment>
<evidence type="ECO:0000313" key="12">
    <source>
        <dbReference type="Proteomes" id="UP000020406"/>
    </source>
</evidence>
<dbReference type="GeneID" id="68901883"/>
<dbReference type="GO" id="GO:0042277">
    <property type="term" value="F:peptide binding"/>
    <property type="evidence" value="ECO:0007669"/>
    <property type="project" value="InterPro"/>
</dbReference>
<evidence type="ECO:0000256" key="7">
    <source>
        <dbReference type="HAMAP-Rule" id="MF_01183"/>
    </source>
</evidence>
<keyword evidence="1 7" id="KW-0732">Signal</keyword>
<feature type="signal peptide" evidence="7">
    <location>
        <begin position="1"/>
        <end position="25"/>
    </location>
</feature>
<dbReference type="PATRIC" id="fig|1444770.3.peg.181"/>
<sequence length="454" mass="49364" precursor="true">MTRPLPVVLSLLLAVSSVFLPVASARQQSLDHIVAVVDDNVILRSELDRAIRNVKSQYVGHEAQLPPDEVLQRQVLERLILIKLQVARAQSNGIRVSDDELNHAIASIADNNGTSVDGLRQKLAAEGMPFPEFRQSVRDEITMQHLRQSFAQSRVVVSEGEVDTAVAQQANSGVQYHLQHILVGLPEGATSEQIAIAQKKVDGIKHLIDKGELGFAAAAVRYSDSPNALESGDLGWRSLDEIPEAFAQMVHGMQAGQVVGPLRGPSGFQLLKLVEVRDSAAAGTKQMVTEYHARHILIRVNGDQGDAEAKAKIGTLRARIIAGSDFQAVAQESSEDANNRNQGGDLGWFPVDAFGADFGNHIKALADGKVSEPFRTAAGWHIVQRLGTRQTDVNSENQRSQVREMIGQRKLEEAYERFLQELRGEAYVNLQVEDASPSAAPPAVGVTSPSSMKH</sequence>
<dbReference type="PROSITE" id="PS50198">
    <property type="entry name" value="PPIC_PPIASE_2"/>
    <property type="match status" value="2"/>
</dbReference>